<dbReference type="RefSeq" id="XP_029231496.1">
    <property type="nucleotide sequence ID" value="XM_029368377.1"/>
</dbReference>
<name>A0A3S5IUJ8_9TRYP</name>
<dbReference type="AlphaFoldDB" id="A0A3S5IUJ8"/>
<gene>
    <name evidence="1" type="ORF">Tco025E_01439</name>
</gene>
<dbReference type="GeneID" id="40315050"/>
<dbReference type="OrthoDB" id="272803at2759"/>
<protein>
    <submittedName>
        <fullName evidence="1">Uncharacterized protein</fullName>
    </submittedName>
</protein>
<proteinExistence type="predicted"/>
<sequence>MRAWWWGSASSAAGVSAGSGPPLALEGRLRRVTANDIAHVTPRDVARVKQQMSLEDLHCAMRVMLGDNRYAEVLEQAPPSSLRSAAHGLSATQLSGLMTISKSNFLALYNVLPYTTQAHLAEMTAISNTAG</sequence>
<evidence type="ECO:0000313" key="2">
    <source>
        <dbReference type="Proteomes" id="UP000284403"/>
    </source>
</evidence>
<keyword evidence="2" id="KW-1185">Reference proteome</keyword>
<comment type="caution">
    <text evidence="1">The sequence shown here is derived from an EMBL/GenBank/DDBJ whole genome shotgun (WGS) entry which is preliminary data.</text>
</comment>
<evidence type="ECO:0000313" key="1">
    <source>
        <dbReference type="EMBL" id="RNF26290.1"/>
    </source>
</evidence>
<dbReference type="EMBL" id="MKKU01000048">
    <property type="protein sequence ID" value="RNF26290.1"/>
    <property type="molecule type" value="Genomic_DNA"/>
</dbReference>
<accession>A0A3S5IUJ8</accession>
<dbReference type="Proteomes" id="UP000284403">
    <property type="component" value="Unassembled WGS sequence"/>
</dbReference>
<reference evidence="1 2" key="1">
    <citation type="journal article" date="2018" name="BMC Genomics">
        <title>Genomic comparison of Trypanosoma conorhini and Trypanosoma rangeli to Trypanosoma cruzi strains of high and low virulence.</title>
        <authorList>
            <person name="Bradwell K.R."/>
            <person name="Koparde V.N."/>
            <person name="Matveyev A.V."/>
            <person name="Serrano M.G."/>
            <person name="Alves J.M."/>
            <person name="Parikh H."/>
            <person name="Huang B."/>
            <person name="Lee V."/>
            <person name="Espinosa-Alvarez O."/>
            <person name="Ortiz P.A."/>
            <person name="Costa-Martins A.G."/>
            <person name="Teixeira M.M."/>
            <person name="Buck G.A."/>
        </authorList>
    </citation>
    <scope>NUCLEOTIDE SEQUENCE [LARGE SCALE GENOMIC DNA]</scope>
    <source>
        <strain evidence="1 2">025E</strain>
    </source>
</reference>
<organism evidence="1 2">
    <name type="scientific">Trypanosoma conorhini</name>
    <dbReference type="NCBI Taxonomy" id="83891"/>
    <lineage>
        <taxon>Eukaryota</taxon>
        <taxon>Discoba</taxon>
        <taxon>Euglenozoa</taxon>
        <taxon>Kinetoplastea</taxon>
        <taxon>Metakinetoplastina</taxon>
        <taxon>Trypanosomatida</taxon>
        <taxon>Trypanosomatidae</taxon>
        <taxon>Trypanosoma</taxon>
    </lineage>
</organism>